<keyword evidence="2" id="KW-0812">Transmembrane</keyword>
<reference evidence="3 4" key="1">
    <citation type="submission" date="2019-10" db="EMBL/GenBank/DDBJ databases">
        <authorList>
            <person name="Palmer J.M."/>
        </authorList>
    </citation>
    <scope>NUCLEOTIDE SEQUENCE [LARGE SCALE GENOMIC DNA]</scope>
    <source>
        <strain evidence="3 4">TWF730</strain>
    </source>
</reference>
<organism evidence="3 4">
    <name type="scientific">Orbilia blumenaviensis</name>
    <dbReference type="NCBI Taxonomy" id="1796055"/>
    <lineage>
        <taxon>Eukaryota</taxon>
        <taxon>Fungi</taxon>
        <taxon>Dikarya</taxon>
        <taxon>Ascomycota</taxon>
        <taxon>Pezizomycotina</taxon>
        <taxon>Orbiliomycetes</taxon>
        <taxon>Orbiliales</taxon>
        <taxon>Orbiliaceae</taxon>
        <taxon>Orbilia</taxon>
    </lineage>
</organism>
<keyword evidence="2" id="KW-0472">Membrane</keyword>
<feature type="region of interest" description="Disordered" evidence="1">
    <location>
        <begin position="91"/>
        <end position="118"/>
    </location>
</feature>
<accession>A0AAV9UBB6</accession>
<evidence type="ECO:0000256" key="1">
    <source>
        <dbReference type="SAM" id="MobiDB-lite"/>
    </source>
</evidence>
<gene>
    <name evidence="3" type="ORF">TWF730_002676</name>
</gene>
<feature type="compositionally biased region" description="Polar residues" evidence="1">
    <location>
        <begin position="91"/>
        <end position="114"/>
    </location>
</feature>
<feature type="region of interest" description="Disordered" evidence="1">
    <location>
        <begin position="193"/>
        <end position="244"/>
    </location>
</feature>
<dbReference type="PANTHER" id="PTHR35392:SF3">
    <property type="entry name" value="ZN(2)-C6 FUNGAL-TYPE DOMAIN-CONTAINING PROTEIN"/>
    <property type="match status" value="1"/>
</dbReference>
<evidence type="ECO:0000313" key="3">
    <source>
        <dbReference type="EMBL" id="KAK6337270.1"/>
    </source>
</evidence>
<dbReference type="PANTHER" id="PTHR35392">
    <property type="entry name" value="ZN(II)2CYS6 TRANSCRIPTION FACTOR (EUROFUNG)-RELATED-RELATED"/>
    <property type="match status" value="1"/>
</dbReference>
<feature type="region of interest" description="Disordered" evidence="1">
    <location>
        <begin position="143"/>
        <end position="162"/>
    </location>
</feature>
<dbReference type="Proteomes" id="UP001373714">
    <property type="component" value="Unassembled WGS sequence"/>
</dbReference>
<dbReference type="EMBL" id="JAVHNS010000013">
    <property type="protein sequence ID" value="KAK6337270.1"/>
    <property type="molecule type" value="Genomic_DNA"/>
</dbReference>
<sequence length="807" mass="90147">MAAPISSIEPTADDLILLQSVATSLGIPISRLLEKFLGPQIIDDPPPAYPQTEYTKEQFSIFLKAAATLKVPIWQFLGVVSIFTSTDGSTATSSVTLGSSSPETAQFDTDANSESLERPGEPLVQLSDLQNDAIVHPASASSIEPLAGTHGNSDGQGNVDQALGISHNSEDFQPDFNEFTQFHDLFSHVESDLDPADIGRGSRNNQTQWRETSNINTSFGNGDSIDEFGDGAGSGDGDTLAPEAMDLPLSSSHIAIEVENAANMPLDMFMVDTFAESGRFALGSSPQVGGYNDGAVSPFVNDLIDWEMLLPSCITDNIFSPAIITQSQLLPSTNDFLANPIPEAGLSILTEAVNKAKSGQRKVKSSKAAAIAGPKTQRINKAKALSNDKAHHPKQATRTKVSCMRCRFNKKQCIRNPYDPSRPCLDCEGASYRMTNLPCTYHVITDCILFRTTKLEPRHQFWLSLTKQPRKSDTSDDWVRFDFADLNSYPPLDLVRSWRPAALKTIEISQGYGKPLALKVCKYEPLEPHDTNNIAIPHPYCVEDLAETEKAISSFAAETFQHYYEAKVNQTDSISLYVFKLAYRMQAASRLLRNCLKMWTYSRYMEGGWTLSGSDLLGLASNSNGKARLSDAFIIDFQIDEMFVRQLLQPSTKALLEELQKKMPGREPKSWLVVFLACFIILSSIELLIKHQQRTVYRRNPNRNYLATSLVRDLFNSSKIILSYFHYRKPSDNPFMHDWHSGKFAEKFRNSVDLDDEQFLVIRYIVTEARKRLPEFVELYKSDRYTDDCWFTGQLFLSDWQPPNVAS</sequence>
<feature type="compositionally biased region" description="Polar residues" evidence="1">
    <location>
        <begin position="150"/>
        <end position="159"/>
    </location>
</feature>
<feature type="transmembrane region" description="Helical" evidence="2">
    <location>
        <begin position="670"/>
        <end position="689"/>
    </location>
</feature>
<evidence type="ECO:0000313" key="4">
    <source>
        <dbReference type="Proteomes" id="UP001373714"/>
    </source>
</evidence>
<protein>
    <recommendedName>
        <fullName evidence="5">Zn(2)-C6 fungal-type domain-containing protein</fullName>
    </recommendedName>
</protein>
<name>A0AAV9UBB6_9PEZI</name>
<feature type="compositionally biased region" description="Polar residues" evidence="1">
    <location>
        <begin position="202"/>
        <end position="221"/>
    </location>
</feature>
<keyword evidence="2" id="KW-1133">Transmembrane helix</keyword>
<keyword evidence="4" id="KW-1185">Reference proteome</keyword>
<evidence type="ECO:0000256" key="2">
    <source>
        <dbReference type="SAM" id="Phobius"/>
    </source>
</evidence>
<proteinExistence type="predicted"/>
<evidence type="ECO:0008006" key="5">
    <source>
        <dbReference type="Google" id="ProtNLM"/>
    </source>
</evidence>
<comment type="caution">
    <text evidence="3">The sequence shown here is derived from an EMBL/GenBank/DDBJ whole genome shotgun (WGS) entry which is preliminary data.</text>
</comment>
<dbReference type="InterPro" id="IPR052973">
    <property type="entry name" value="Fungal_sec-metab_reg_TF"/>
</dbReference>
<dbReference type="AlphaFoldDB" id="A0AAV9UBB6"/>